<gene>
    <name evidence="1" type="ORF">R3P38DRAFT_1118332</name>
</gene>
<comment type="caution">
    <text evidence="1">The sequence shown here is derived from an EMBL/GenBank/DDBJ whole genome shotgun (WGS) entry which is preliminary data.</text>
</comment>
<organism evidence="1 2">
    <name type="scientific">Favolaschia claudopus</name>
    <dbReference type="NCBI Taxonomy" id="2862362"/>
    <lineage>
        <taxon>Eukaryota</taxon>
        <taxon>Fungi</taxon>
        <taxon>Dikarya</taxon>
        <taxon>Basidiomycota</taxon>
        <taxon>Agaricomycotina</taxon>
        <taxon>Agaricomycetes</taxon>
        <taxon>Agaricomycetidae</taxon>
        <taxon>Agaricales</taxon>
        <taxon>Marasmiineae</taxon>
        <taxon>Mycenaceae</taxon>
        <taxon>Favolaschia</taxon>
    </lineage>
</organism>
<proteinExistence type="predicted"/>
<name>A0AAW0B9U9_9AGAR</name>
<evidence type="ECO:0008006" key="3">
    <source>
        <dbReference type="Google" id="ProtNLM"/>
    </source>
</evidence>
<dbReference type="Proteomes" id="UP001362999">
    <property type="component" value="Unassembled WGS sequence"/>
</dbReference>
<sequence>MKQTSPVLVVTGFPFHALTTLPPSCYPAAAQAQVFLFCCHSAPRRGHQSLRSTKQVMFIDLRSPARTLSSTYAYTHYLISFRILSRISTSLVSRCSLIFGKHTKLLYHAMRTSLTRYRSATSYEDSQTKEKIGGK</sequence>
<evidence type="ECO:0000313" key="1">
    <source>
        <dbReference type="EMBL" id="KAK7022414.1"/>
    </source>
</evidence>
<keyword evidence="2" id="KW-1185">Reference proteome</keyword>
<dbReference type="EMBL" id="JAWWNJ010000037">
    <property type="protein sequence ID" value="KAK7022414.1"/>
    <property type="molecule type" value="Genomic_DNA"/>
</dbReference>
<protein>
    <recommendedName>
        <fullName evidence="3">Secreted protein</fullName>
    </recommendedName>
</protein>
<evidence type="ECO:0000313" key="2">
    <source>
        <dbReference type="Proteomes" id="UP001362999"/>
    </source>
</evidence>
<dbReference type="AlphaFoldDB" id="A0AAW0B9U9"/>
<reference evidence="1 2" key="1">
    <citation type="journal article" date="2024" name="J Genomics">
        <title>Draft genome sequencing and assembly of Favolaschia claudopus CIRM-BRFM 2984 isolated from oak limbs.</title>
        <authorList>
            <person name="Navarro D."/>
            <person name="Drula E."/>
            <person name="Chaduli D."/>
            <person name="Cazenave R."/>
            <person name="Ahrendt S."/>
            <person name="Wang J."/>
            <person name="Lipzen A."/>
            <person name="Daum C."/>
            <person name="Barry K."/>
            <person name="Grigoriev I.V."/>
            <person name="Favel A."/>
            <person name="Rosso M.N."/>
            <person name="Martin F."/>
        </authorList>
    </citation>
    <scope>NUCLEOTIDE SEQUENCE [LARGE SCALE GENOMIC DNA]</scope>
    <source>
        <strain evidence="1 2">CIRM-BRFM 2984</strain>
    </source>
</reference>
<accession>A0AAW0B9U9</accession>